<comment type="caution">
    <text evidence="1">The sequence shown here is derived from an EMBL/GenBank/DDBJ whole genome shotgun (WGS) entry which is preliminary data.</text>
</comment>
<dbReference type="HOGENOM" id="CLU_2752946_0_0_0"/>
<proteinExistence type="predicted"/>
<name>C9MVG1_9FUSO</name>
<dbReference type="PANTHER" id="PTHR46406">
    <property type="entry name" value="NITRIC OXIDE-ASSOCIATED PROTEIN 1"/>
    <property type="match status" value="1"/>
</dbReference>
<dbReference type="EMBL" id="ACVB02000007">
    <property type="protein sequence ID" value="EEX75383.1"/>
    <property type="molecule type" value="Genomic_DNA"/>
</dbReference>
<evidence type="ECO:0000313" key="1">
    <source>
        <dbReference type="EMBL" id="EEX75383.1"/>
    </source>
</evidence>
<protein>
    <submittedName>
        <fullName evidence="1">Uncharacterized protein</fullName>
    </submittedName>
</protein>
<sequence>MIIKKCSGCGIELQFEDKNKEGYIPEEKFITEDNLLCQRCFKIKNYGENLVNNFSREDYLKEVNECVKKI</sequence>
<organism evidence="1 2">
    <name type="scientific">Leptotrichia hofstadii F0254</name>
    <dbReference type="NCBI Taxonomy" id="634994"/>
    <lineage>
        <taxon>Bacteria</taxon>
        <taxon>Fusobacteriati</taxon>
        <taxon>Fusobacteriota</taxon>
        <taxon>Fusobacteriia</taxon>
        <taxon>Fusobacteriales</taxon>
        <taxon>Leptotrichiaceae</taxon>
        <taxon>Leptotrichia</taxon>
    </lineage>
</organism>
<dbReference type="eggNOG" id="COG1161">
    <property type="taxonomic scope" value="Bacteria"/>
</dbReference>
<gene>
    <name evidence="1" type="ORF">GCWU000323_00632</name>
</gene>
<dbReference type="STRING" id="634994.GCWU000323_00632"/>
<dbReference type="PANTHER" id="PTHR46406:SF1">
    <property type="entry name" value="NITRIC OXIDE-ASSOCIATED PROTEIN 1"/>
    <property type="match status" value="1"/>
</dbReference>
<reference evidence="1 2" key="1">
    <citation type="submission" date="2009-09" db="EMBL/GenBank/DDBJ databases">
        <authorList>
            <person name="Weinstock G."/>
            <person name="Sodergren E."/>
            <person name="Clifton S."/>
            <person name="Fulton L."/>
            <person name="Fulton B."/>
            <person name="Courtney L."/>
            <person name="Fronick C."/>
            <person name="Harrison M."/>
            <person name="Strong C."/>
            <person name="Farmer C."/>
            <person name="Delahaunty K."/>
            <person name="Markovic C."/>
            <person name="Hall O."/>
            <person name="Minx P."/>
            <person name="Tomlinson C."/>
            <person name="Mitreva M."/>
            <person name="Nelson J."/>
            <person name="Hou S."/>
            <person name="Wollam A."/>
            <person name="Pepin K.H."/>
            <person name="Johnson M."/>
            <person name="Bhonagiri V."/>
            <person name="Nash W.E."/>
            <person name="Warren W."/>
            <person name="Chinwalla A."/>
            <person name="Mardis E.R."/>
            <person name="Wilson R.K."/>
        </authorList>
    </citation>
    <scope>NUCLEOTIDE SEQUENCE [LARGE SCALE GENOMIC DNA]</scope>
    <source>
        <strain evidence="1 2">F0254</strain>
    </source>
</reference>
<dbReference type="InterPro" id="IPR052807">
    <property type="entry name" value="Mito_transl_resp_regulator"/>
</dbReference>
<evidence type="ECO:0000313" key="2">
    <source>
        <dbReference type="Proteomes" id="UP000006233"/>
    </source>
</evidence>
<accession>C9MVG1</accession>
<dbReference type="Proteomes" id="UP000006233">
    <property type="component" value="Unassembled WGS sequence"/>
</dbReference>
<dbReference type="AlphaFoldDB" id="C9MVG1"/>